<dbReference type="PANTHER" id="PTHR26379:SF282">
    <property type="entry name" value="OS04G0433000 PROTEIN"/>
    <property type="match status" value="1"/>
</dbReference>
<evidence type="ECO:0000313" key="2">
    <source>
        <dbReference type="EMBL" id="KAF8712936.1"/>
    </source>
</evidence>
<dbReference type="CDD" id="cd00121">
    <property type="entry name" value="MATH"/>
    <property type="match status" value="2"/>
</dbReference>
<reference evidence="2" key="1">
    <citation type="submission" date="2020-07" db="EMBL/GenBank/DDBJ databases">
        <title>Genome sequence and genetic diversity analysis of an under-domesticated orphan crop, white fonio (Digitaria exilis).</title>
        <authorList>
            <person name="Bennetzen J.L."/>
            <person name="Chen S."/>
            <person name="Ma X."/>
            <person name="Wang X."/>
            <person name="Yssel A.E.J."/>
            <person name="Chaluvadi S.R."/>
            <person name="Johnson M."/>
            <person name="Gangashetty P."/>
            <person name="Hamidou F."/>
            <person name="Sanogo M.D."/>
            <person name="Zwaenepoel A."/>
            <person name="Wallace J."/>
            <person name="Van De Peer Y."/>
            <person name="Van Deynze A."/>
        </authorList>
    </citation>
    <scope>NUCLEOTIDE SEQUENCE</scope>
    <source>
        <tissue evidence="2">Leaves</tissue>
    </source>
</reference>
<proteinExistence type="predicted"/>
<dbReference type="Proteomes" id="UP000636709">
    <property type="component" value="Unassembled WGS sequence"/>
</dbReference>
<dbReference type="Pfam" id="PF22486">
    <property type="entry name" value="MATH_2"/>
    <property type="match status" value="2"/>
</dbReference>
<evidence type="ECO:0000259" key="1">
    <source>
        <dbReference type="PROSITE" id="PS50144"/>
    </source>
</evidence>
<dbReference type="GO" id="GO:0016567">
    <property type="term" value="P:protein ubiquitination"/>
    <property type="evidence" value="ECO:0007669"/>
    <property type="project" value="InterPro"/>
</dbReference>
<name>A0A835C3P6_9POAL</name>
<dbReference type="EMBL" id="JACEFO010001742">
    <property type="protein sequence ID" value="KAF8712936.1"/>
    <property type="molecule type" value="Genomic_DNA"/>
</dbReference>
<dbReference type="Gene3D" id="2.60.210.10">
    <property type="entry name" value="Apoptosis, Tumor Necrosis Factor Receptor Associated Protein 2, Chain A"/>
    <property type="match status" value="2"/>
</dbReference>
<dbReference type="InterPro" id="IPR008974">
    <property type="entry name" value="TRAF-like"/>
</dbReference>
<dbReference type="PANTHER" id="PTHR26379">
    <property type="entry name" value="BTB/POZ AND MATH DOMAIN-CONTAINING PROTEIN 1"/>
    <property type="match status" value="1"/>
</dbReference>
<feature type="domain" description="MATH" evidence="1">
    <location>
        <begin position="60"/>
        <end position="232"/>
    </location>
</feature>
<dbReference type="InterPro" id="IPR002083">
    <property type="entry name" value="MATH/TRAF_dom"/>
</dbReference>
<sequence>MSIGSSLPPPQCIYAHVRGFRLKTGTETHPTMSPPTPPLLTAGAGQPSRSASCFVAKPSRGFQLLRIDGYSWTKALPGGERITSAPFTVGGRVWCVDYYPNGTDPSADESGSISLYLRLVGVSGGGGGGKHRERVRAHYRFILLDLAGDAAYELPAETGAFTFPAGGVAAKPLLSGQAYGYAVDPVPVAGDAQAAAAEVGCGYAAFISREELERRRGDGLLAEDCLVVRCDVGVTEVANPSAVAAGRLFYGYAPAPWGDNGGYGGGGDTYALDGRGGQEPPPPVDDKEFIRRCLATKRARDSGHFAVGGRNWQINCYPNGSDTTNKDSISVYLRAGPSEYHCQSKKSERVGVDYKFTLLDHSGNVAYELPADTGVVKFPAISVHRNGGYGREYSAEEIEEEEEEEDCDVHWRVGHAEFIAMEELERRRETLLKDDSLAIRCDVGVTEMGVLDVAPKESQLVEGSARDGASKRRRQMLEDDEYIRRSLAKNRGA</sequence>
<protein>
    <recommendedName>
        <fullName evidence="1">MATH domain-containing protein</fullName>
    </recommendedName>
</protein>
<dbReference type="InterPro" id="IPR045005">
    <property type="entry name" value="BPM1-6"/>
</dbReference>
<organism evidence="2 3">
    <name type="scientific">Digitaria exilis</name>
    <dbReference type="NCBI Taxonomy" id="1010633"/>
    <lineage>
        <taxon>Eukaryota</taxon>
        <taxon>Viridiplantae</taxon>
        <taxon>Streptophyta</taxon>
        <taxon>Embryophyta</taxon>
        <taxon>Tracheophyta</taxon>
        <taxon>Spermatophyta</taxon>
        <taxon>Magnoliopsida</taxon>
        <taxon>Liliopsida</taxon>
        <taxon>Poales</taxon>
        <taxon>Poaceae</taxon>
        <taxon>PACMAD clade</taxon>
        <taxon>Panicoideae</taxon>
        <taxon>Panicodae</taxon>
        <taxon>Paniceae</taxon>
        <taxon>Anthephorinae</taxon>
        <taxon>Digitaria</taxon>
    </lineage>
</organism>
<keyword evidence="3" id="KW-1185">Reference proteome</keyword>
<feature type="domain" description="MATH" evidence="1">
    <location>
        <begin position="286"/>
        <end position="443"/>
    </location>
</feature>
<evidence type="ECO:0000313" key="3">
    <source>
        <dbReference type="Proteomes" id="UP000636709"/>
    </source>
</evidence>
<dbReference type="PROSITE" id="PS50144">
    <property type="entry name" value="MATH"/>
    <property type="match status" value="2"/>
</dbReference>
<gene>
    <name evidence="2" type="ORF">HU200_028719</name>
</gene>
<comment type="caution">
    <text evidence="2">The sequence shown here is derived from an EMBL/GenBank/DDBJ whole genome shotgun (WGS) entry which is preliminary data.</text>
</comment>
<accession>A0A835C3P6</accession>
<dbReference type="OrthoDB" id="691578at2759"/>
<dbReference type="AlphaFoldDB" id="A0A835C3P6"/>
<dbReference type="SUPFAM" id="SSF49599">
    <property type="entry name" value="TRAF domain-like"/>
    <property type="match status" value="2"/>
</dbReference>